<dbReference type="GO" id="GO:0016235">
    <property type="term" value="C:aggresome"/>
    <property type="evidence" value="ECO:0007669"/>
    <property type="project" value="TreeGrafter"/>
</dbReference>
<dbReference type="SMART" id="SM00291">
    <property type="entry name" value="ZnF_ZZ"/>
    <property type="match status" value="1"/>
</dbReference>
<dbReference type="GO" id="GO:0044753">
    <property type="term" value="C:amphisome"/>
    <property type="evidence" value="ECO:0007669"/>
    <property type="project" value="TreeGrafter"/>
</dbReference>
<feature type="compositionally biased region" description="Low complexity" evidence="5">
    <location>
        <begin position="284"/>
        <end position="304"/>
    </location>
</feature>
<keyword evidence="2 4" id="KW-0863">Zinc-finger</keyword>
<dbReference type="GO" id="GO:0007032">
    <property type="term" value="P:endosome organization"/>
    <property type="evidence" value="ECO:0007669"/>
    <property type="project" value="TreeGrafter"/>
</dbReference>
<dbReference type="SUPFAM" id="SSF57850">
    <property type="entry name" value="RING/U-box"/>
    <property type="match status" value="1"/>
</dbReference>
<dbReference type="GO" id="GO:0070530">
    <property type="term" value="F:K63-linked polyubiquitin modification-dependent protein binding"/>
    <property type="evidence" value="ECO:0007669"/>
    <property type="project" value="TreeGrafter"/>
</dbReference>
<feature type="compositionally biased region" description="Polar residues" evidence="5">
    <location>
        <begin position="237"/>
        <end position="252"/>
    </location>
</feature>
<dbReference type="EMBL" id="KQ982656">
    <property type="protein sequence ID" value="KYQ52730.1"/>
    <property type="molecule type" value="Genomic_DNA"/>
</dbReference>
<feature type="compositionally biased region" description="Basic and acidic residues" evidence="5">
    <location>
        <begin position="253"/>
        <end position="269"/>
    </location>
</feature>
<dbReference type="STRING" id="64791.A0A151WXV3"/>
<protein>
    <submittedName>
        <fullName evidence="8">Sequestosome-1</fullName>
    </submittedName>
</protein>
<dbReference type="InterPro" id="IPR000433">
    <property type="entry name" value="Znf_ZZ"/>
</dbReference>
<dbReference type="InterPro" id="IPR053793">
    <property type="entry name" value="PB1-like"/>
</dbReference>
<evidence type="ECO:0000313" key="8">
    <source>
        <dbReference type="EMBL" id="KYQ52730.1"/>
    </source>
</evidence>
<feature type="domain" description="ZZ-type" evidence="6">
    <location>
        <begin position="111"/>
        <end position="161"/>
    </location>
</feature>
<dbReference type="GO" id="GO:0000423">
    <property type="term" value="P:mitophagy"/>
    <property type="evidence" value="ECO:0007669"/>
    <property type="project" value="TreeGrafter"/>
</dbReference>
<dbReference type="PROSITE" id="PS50135">
    <property type="entry name" value="ZF_ZZ_2"/>
    <property type="match status" value="1"/>
</dbReference>
<proteinExistence type="predicted"/>
<dbReference type="GO" id="GO:0035973">
    <property type="term" value="P:aggrephagy"/>
    <property type="evidence" value="ECO:0007669"/>
    <property type="project" value="TreeGrafter"/>
</dbReference>
<evidence type="ECO:0000256" key="4">
    <source>
        <dbReference type="PROSITE-ProRule" id="PRU00228"/>
    </source>
</evidence>
<organism evidence="8 9">
    <name type="scientific">Mycetomoellerius zeteki</name>
    <dbReference type="NCBI Taxonomy" id="64791"/>
    <lineage>
        <taxon>Eukaryota</taxon>
        <taxon>Metazoa</taxon>
        <taxon>Ecdysozoa</taxon>
        <taxon>Arthropoda</taxon>
        <taxon>Hexapoda</taxon>
        <taxon>Insecta</taxon>
        <taxon>Pterygota</taxon>
        <taxon>Neoptera</taxon>
        <taxon>Endopterygota</taxon>
        <taxon>Hymenoptera</taxon>
        <taxon>Apocrita</taxon>
        <taxon>Aculeata</taxon>
        <taxon>Formicoidea</taxon>
        <taxon>Formicidae</taxon>
        <taxon>Myrmicinae</taxon>
        <taxon>Mycetomoellerius</taxon>
    </lineage>
</organism>
<dbReference type="GO" id="GO:0005080">
    <property type="term" value="F:protein kinase C binding"/>
    <property type="evidence" value="ECO:0007669"/>
    <property type="project" value="TreeGrafter"/>
</dbReference>
<dbReference type="Proteomes" id="UP000075809">
    <property type="component" value="Unassembled WGS sequence"/>
</dbReference>
<evidence type="ECO:0000256" key="2">
    <source>
        <dbReference type="ARBA" id="ARBA00022771"/>
    </source>
</evidence>
<evidence type="ECO:0000256" key="1">
    <source>
        <dbReference type="ARBA" id="ARBA00022723"/>
    </source>
</evidence>
<dbReference type="CDD" id="cd02340">
    <property type="entry name" value="ZZ_NBR1_like"/>
    <property type="match status" value="1"/>
</dbReference>
<dbReference type="GO" id="GO:0008270">
    <property type="term" value="F:zinc ion binding"/>
    <property type="evidence" value="ECO:0007669"/>
    <property type="project" value="UniProtKB-KW"/>
</dbReference>
<evidence type="ECO:0000256" key="3">
    <source>
        <dbReference type="ARBA" id="ARBA00022833"/>
    </source>
</evidence>
<dbReference type="Gene3D" id="3.10.20.90">
    <property type="entry name" value="Phosphatidylinositol 3-kinase Catalytic Subunit, Chain A, domain 1"/>
    <property type="match status" value="1"/>
</dbReference>
<evidence type="ECO:0000259" key="6">
    <source>
        <dbReference type="PROSITE" id="PS50135"/>
    </source>
</evidence>
<dbReference type="Pfam" id="PF00569">
    <property type="entry name" value="ZZ"/>
    <property type="match status" value="1"/>
</dbReference>
<dbReference type="PROSITE" id="PS01357">
    <property type="entry name" value="ZF_ZZ_1"/>
    <property type="match status" value="1"/>
</dbReference>
<keyword evidence="3" id="KW-0862">Zinc</keyword>
<dbReference type="PANTHER" id="PTHR15090:SF0">
    <property type="entry name" value="SEQUESTOSOME-1"/>
    <property type="match status" value="1"/>
</dbReference>
<dbReference type="FunFam" id="3.10.20.90:FF:000320">
    <property type="entry name" value="Predicted protein"/>
    <property type="match status" value="1"/>
</dbReference>
<keyword evidence="1" id="KW-0479">Metal-binding</keyword>
<dbReference type="InterPro" id="IPR052260">
    <property type="entry name" value="Autophagy_Rcpt_SigReg"/>
</dbReference>
<dbReference type="Gene3D" id="3.30.60.90">
    <property type="match status" value="1"/>
</dbReference>
<gene>
    <name evidence="8" type="ORF">ALC60_08145</name>
</gene>
<accession>A0A151WXV3</accession>
<dbReference type="InterPro" id="IPR043145">
    <property type="entry name" value="Znf_ZZ_sf"/>
</dbReference>
<feature type="compositionally biased region" description="Low complexity" evidence="5">
    <location>
        <begin position="321"/>
        <end position="332"/>
    </location>
</feature>
<name>A0A151WXV3_9HYME</name>
<feature type="region of interest" description="Disordered" evidence="5">
    <location>
        <begin position="237"/>
        <end position="342"/>
    </location>
</feature>
<dbReference type="PANTHER" id="PTHR15090">
    <property type="entry name" value="SEQUESTOSOME 1-RELATED"/>
    <property type="match status" value="1"/>
</dbReference>
<keyword evidence="9" id="KW-1185">Reference proteome</keyword>
<evidence type="ECO:0000313" key="9">
    <source>
        <dbReference type="Proteomes" id="UP000075809"/>
    </source>
</evidence>
<sequence>MTTNKLSFKVYLVNEDPWTCTEVRRFGIDADVATNFVYLREKLQNIFPDLRGKRFNVTWKDDENETITISTDEELEIALHEMAKNMICKLYILPQSERETIDMSKIEKIQHLGVICDVCDKDICGFRFKCMQCPDYDLCTDCMTLGNHAEHYMVRMTQPIEWSSYHGRRLAYHVRKFVKKAAHHCKENERKCPHKNKNKRSSCPVFNADGKFDLIDPSIINSLENFIIDICADSTQKTNTQKPEARASTFSKDSVKKFPGEGKKLRDDPVSTAAAPLDNAQKDSATAATAPPTTSTTAISAEQAAEAEEWTMIQRESPIISRTSSTSSTSSSNGTLPKQMLDRKNVINKYRNTCSNVRIASKNANTLVPREWYMLLSAHGSRIFLASSKSLLKKHNIITRMITDAKGNEHKETYIIIIYTIMLNFTRSLQNDPLASQSYSTLLCSFSLHSSPRESLSKEIDVLGRKFVSIPARNKQFNFLILPPQALFTSFTSPRCGGCEMGLRSLASVGGARNSRRKRNKMQH</sequence>
<dbReference type="Pfam" id="PF00564">
    <property type="entry name" value="PB1"/>
    <property type="match status" value="1"/>
</dbReference>
<dbReference type="SUPFAM" id="SSF54277">
    <property type="entry name" value="CAD &amp; PB1 domains"/>
    <property type="match status" value="1"/>
</dbReference>
<evidence type="ECO:0000256" key="5">
    <source>
        <dbReference type="SAM" id="MobiDB-lite"/>
    </source>
</evidence>
<dbReference type="InterPro" id="IPR000270">
    <property type="entry name" value="PB1_dom"/>
</dbReference>
<dbReference type="AlphaFoldDB" id="A0A151WXV3"/>
<evidence type="ECO:0000259" key="7">
    <source>
        <dbReference type="PROSITE" id="PS51745"/>
    </source>
</evidence>
<dbReference type="PROSITE" id="PS51745">
    <property type="entry name" value="PB1"/>
    <property type="match status" value="1"/>
</dbReference>
<feature type="domain" description="PB1" evidence="7">
    <location>
        <begin position="5"/>
        <end position="97"/>
    </location>
</feature>
<reference evidence="8 9" key="1">
    <citation type="submission" date="2015-09" db="EMBL/GenBank/DDBJ databases">
        <title>Trachymyrmex zeteki WGS genome.</title>
        <authorList>
            <person name="Nygaard S."/>
            <person name="Hu H."/>
            <person name="Boomsma J."/>
            <person name="Zhang G."/>
        </authorList>
    </citation>
    <scope>NUCLEOTIDE SEQUENCE [LARGE SCALE GENOMIC DNA]</scope>
    <source>
        <strain evidence="8">Tzet28-1</strain>
        <tissue evidence="8">Whole body</tissue>
    </source>
</reference>